<dbReference type="Pfam" id="PF00271">
    <property type="entry name" value="Helicase_C"/>
    <property type="match status" value="1"/>
</dbReference>
<feature type="domain" description="Helicase C-terminal" evidence="2">
    <location>
        <begin position="254"/>
        <end position="418"/>
    </location>
</feature>
<evidence type="ECO:0008006" key="5">
    <source>
        <dbReference type="Google" id="ProtNLM"/>
    </source>
</evidence>
<dbReference type="PROSITE" id="PS51194">
    <property type="entry name" value="HELICASE_CTER"/>
    <property type="match status" value="1"/>
</dbReference>
<accession>A0A1B7X2J6</accession>
<dbReference type="Proteomes" id="UP000092093">
    <property type="component" value="Unassembled WGS sequence"/>
</dbReference>
<dbReference type="InterPro" id="IPR006935">
    <property type="entry name" value="Helicase/UvrB_N"/>
</dbReference>
<evidence type="ECO:0000259" key="2">
    <source>
        <dbReference type="PROSITE" id="PS51194"/>
    </source>
</evidence>
<dbReference type="InterPro" id="IPR050742">
    <property type="entry name" value="Helicase_Restrict-Modif_Enz"/>
</dbReference>
<proteinExistence type="predicted"/>
<dbReference type="GO" id="GO:0003677">
    <property type="term" value="F:DNA binding"/>
    <property type="evidence" value="ECO:0007669"/>
    <property type="project" value="InterPro"/>
</dbReference>
<dbReference type="GO" id="GO:0016787">
    <property type="term" value="F:hydrolase activity"/>
    <property type="evidence" value="ECO:0007669"/>
    <property type="project" value="InterPro"/>
</dbReference>
<feature type="domain" description="Helicase ATP-binding" evidence="1">
    <location>
        <begin position="34"/>
        <end position="194"/>
    </location>
</feature>
<reference evidence="3 4" key="1">
    <citation type="submission" date="2015-09" db="EMBL/GenBank/DDBJ databases">
        <title>Aphanizomenon flos-aquae WA102.</title>
        <authorList>
            <person name="Driscoll C."/>
        </authorList>
    </citation>
    <scope>NUCLEOTIDE SEQUENCE [LARGE SCALE GENOMIC DNA]</scope>
    <source>
        <strain evidence="3">WA102</strain>
    </source>
</reference>
<dbReference type="Gene3D" id="3.40.50.300">
    <property type="entry name" value="P-loop containing nucleotide triphosphate hydrolases"/>
    <property type="match status" value="2"/>
</dbReference>
<dbReference type="SMART" id="SM00490">
    <property type="entry name" value="HELICc"/>
    <property type="match status" value="1"/>
</dbReference>
<dbReference type="PROSITE" id="PS51192">
    <property type="entry name" value="HELICASE_ATP_BIND_1"/>
    <property type="match status" value="1"/>
</dbReference>
<dbReference type="PANTHER" id="PTHR47396:SF1">
    <property type="entry name" value="ATP-DEPENDENT HELICASE IRC3-RELATED"/>
    <property type="match status" value="1"/>
</dbReference>
<dbReference type="GO" id="GO:0005524">
    <property type="term" value="F:ATP binding"/>
    <property type="evidence" value="ECO:0007669"/>
    <property type="project" value="InterPro"/>
</dbReference>
<sequence length="625" mass="70861">MIPVVQKSIRELSESEIISDLRYYQKDLYLGVRDQFKSGKKSVIVQLATGGGKGKIIAKIITKAWLSGSKILFLSHRGEIIKQIRQHLITAGIDKSDIGVIQGPNSGTWPFTPFRPIQVSMIQSVAQNWEQWKADRLPFDFQLIIIDECHLATSNSFVDLFANLPKAYKIGFTATPEPPYGKTFKGIFDTILCGVSHAELITKGFLPEIVYYATTPPDLEDVPVYNGDYVAEKLQNKINTKELRGELVATWVKRVRNQYGNLPTIVFAGGVIHSKEIAAEYNQAGIPAVHIDGKMRQPERKEALRKFISGEAHILCNCDVLTEGFDLETYCEILELPSISVGCVQLASPTKRITKANQRRGRARGVKISGTKKAIYLDHAGIIDEHGMPDDPHLWTLDGIKKAKPTSKRCPEGEKDINGAWGCGRADIPKLEEYCPHCGFEFDLSKPEPEPKKGGSDRKKVRQNKKIELQLIETSLSERFINLIQESRNYQWAFEQLGNFSPDYEELYWACKKCTTKEGKPFKVTAAFIQWVRGQKIEKGYRWTPSEDHLFYIMGFLLEHNERPGNTFKAWVGQNRKINTECFRNISEAYELCAKVAEFCGYSQRWVTDEVDRLTAVNNDEYFIG</sequence>
<protein>
    <recommendedName>
        <fullName evidence="5">DEAD/DEAH box helicase</fullName>
    </recommendedName>
</protein>
<evidence type="ECO:0000313" key="4">
    <source>
        <dbReference type="Proteomes" id="UP000092093"/>
    </source>
</evidence>
<gene>
    <name evidence="3" type="ORF">AN484_11500</name>
</gene>
<evidence type="ECO:0000313" key="3">
    <source>
        <dbReference type="EMBL" id="OBQ43621.1"/>
    </source>
</evidence>
<evidence type="ECO:0000259" key="1">
    <source>
        <dbReference type="PROSITE" id="PS51192"/>
    </source>
</evidence>
<dbReference type="InterPro" id="IPR014001">
    <property type="entry name" value="Helicase_ATP-bd"/>
</dbReference>
<dbReference type="Pfam" id="PF04851">
    <property type="entry name" value="ResIII"/>
    <property type="match status" value="1"/>
</dbReference>
<comment type="caution">
    <text evidence="3">The sequence shown here is derived from an EMBL/GenBank/DDBJ whole genome shotgun (WGS) entry which is preliminary data.</text>
</comment>
<dbReference type="AlphaFoldDB" id="A0A1B7X2J6"/>
<name>A0A1B7X2J6_APHFL</name>
<dbReference type="InterPro" id="IPR027417">
    <property type="entry name" value="P-loop_NTPase"/>
</dbReference>
<dbReference type="SUPFAM" id="SSF52540">
    <property type="entry name" value="P-loop containing nucleoside triphosphate hydrolases"/>
    <property type="match status" value="1"/>
</dbReference>
<dbReference type="PANTHER" id="PTHR47396">
    <property type="entry name" value="TYPE I RESTRICTION ENZYME ECOKI R PROTEIN"/>
    <property type="match status" value="1"/>
</dbReference>
<dbReference type="EMBL" id="LJOW01000048">
    <property type="protein sequence ID" value="OBQ43621.1"/>
    <property type="molecule type" value="Genomic_DNA"/>
</dbReference>
<dbReference type="InterPro" id="IPR001650">
    <property type="entry name" value="Helicase_C-like"/>
</dbReference>
<dbReference type="GO" id="GO:0005829">
    <property type="term" value="C:cytosol"/>
    <property type="evidence" value="ECO:0007669"/>
    <property type="project" value="TreeGrafter"/>
</dbReference>
<dbReference type="SMART" id="SM00487">
    <property type="entry name" value="DEXDc"/>
    <property type="match status" value="1"/>
</dbReference>
<organism evidence="3 4">
    <name type="scientific">Aphanizomenon flos-aquae WA102</name>
    <dbReference type="NCBI Taxonomy" id="1710896"/>
    <lineage>
        <taxon>Bacteria</taxon>
        <taxon>Bacillati</taxon>
        <taxon>Cyanobacteriota</taxon>
        <taxon>Cyanophyceae</taxon>
        <taxon>Nostocales</taxon>
        <taxon>Aphanizomenonaceae</taxon>
        <taxon>Aphanizomenon</taxon>
    </lineage>
</organism>